<dbReference type="AlphaFoldDB" id="X0PWB5"/>
<evidence type="ECO:0000313" key="2">
    <source>
        <dbReference type="EMBL" id="GAF47644.1"/>
    </source>
</evidence>
<dbReference type="Proteomes" id="UP000019491">
    <property type="component" value="Unassembled WGS sequence"/>
</dbReference>
<dbReference type="OrthoDB" id="9803333at2"/>
<dbReference type="GO" id="GO:0016616">
    <property type="term" value="F:oxidoreductase activity, acting on the CH-OH group of donors, NAD or NADP as acceptor"/>
    <property type="evidence" value="ECO:0007669"/>
    <property type="project" value="TreeGrafter"/>
</dbReference>
<dbReference type="RefSeq" id="WP_037236923.1">
    <property type="nucleotide sequence ID" value="NZ_BAWF01000043.1"/>
</dbReference>
<dbReference type="EMBL" id="BAWF01000043">
    <property type="protein sequence ID" value="GAF47644.1"/>
    <property type="molecule type" value="Genomic_DNA"/>
</dbReference>
<evidence type="ECO:0000256" key="1">
    <source>
        <dbReference type="ARBA" id="ARBA00006484"/>
    </source>
</evidence>
<dbReference type="InterPro" id="IPR002347">
    <property type="entry name" value="SDR_fam"/>
</dbReference>
<protein>
    <submittedName>
        <fullName evidence="2">Putative oxidoreductase</fullName>
    </submittedName>
</protein>
<dbReference type="PRINTS" id="PR00081">
    <property type="entry name" value="GDHRDH"/>
</dbReference>
<dbReference type="CDD" id="cd05233">
    <property type="entry name" value="SDR_c"/>
    <property type="match status" value="1"/>
</dbReference>
<organism evidence="2 3">
    <name type="scientific">Rhodococcus wratislaviensis NBRC 100605</name>
    <dbReference type="NCBI Taxonomy" id="1219028"/>
    <lineage>
        <taxon>Bacteria</taxon>
        <taxon>Bacillati</taxon>
        <taxon>Actinomycetota</taxon>
        <taxon>Actinomycetes</taxon>
        <taxon>Mycobacteriales</taxon>
        <taxon>Nocardiaceae</taxon>
        <taxon>Rhodococcus</taxon>
    </lineage>
</organism>
<dbReference type="PANTHER" id="PTHR42760">
    <property type="entry name" value="SHORT-CHAIN DEHYDROGENASES/REDUCTASES FAMILY MEMBER"/>
    <property type="match status" value="1"/>
</dbReference>
<sequence length="277" mass="28580">MVRNVSVVVGNGGMGRAISRRIGSGRTLLIADRDPDSLEPVAERMREDGFDVTSTGVDVTSPESIAALAETARGLGQVTQLVHTAGVSPAQGGIEQILAVDILGPALVLDEFVEVVAPGAAAVVISSNAGHMVSEPLTPEDQLLLRTTPAQDLLGMSLISPDRFTDRAVAYMFAKRVARLRVQGAAKAWARRGSRVNSISPGVVATPMGRAERSSGNTFVERLIALSPAGRAATAEEIADAVVFLLGPAAAFITGADLLVDGGAIAAIDSGQLPTHS</sequence>
<dbReference type="Pfam" id="PF13561">
    <property type="entry name" value="adh_short_C2"/>
    <property type="match status" value="1"/>
</dbReference>
<dbReference type="Gene3D" id="3.40.50.720">
    <property type="entry name" value="NAD(P)-binding Rossmann-like Domain"/>
    <property type="match status" value="1"/>
</dbReference>
<name>X0PWB5_RHOWR</name>
<gene>
    <name evidence="2" type="ORF">RW1_043_00790</name>
</gene>
<keyword evidence="3" id="KW-1185">Reference proteome</keyword>
<dbReference type="SUPFAM" id="SSF51735">
    <property type="entry name" value="NAD(P)-binding Rossmann-fold domains"/>
    <property type="match status" value="1"/>
</dbReference>
<proteinExistence type="inferred from homology"/>
<dbReference type="Pfam" id="PF00106">
    <property type="entry name" value="adh_short"/>
    <property type="match status" value="1"/>
</dbReference>
<dbReference type="NCBIfam" id="NF005395">
    <property type="entry name" value="PRK06940.1"/>
    <property type="match status" value="1"/>
</dbReference>
<comment type="caution">
    <text evidence="2">The sequence shown here is derived from an EMBL/GenBank/DDBJ whole genome shotgun (WGS) entry which is preliminary data.</text>
</comment>
<reference evidence="2 3" key="1">
    <citation type="submission" date="2014-02" db="EMBL/GenBank/DDBJ databases">
        <title>Whole genome shotgun sequence of Rhodococcus wratislaviensis NBRC 100605.</title>
        <authorList>
            <person name="Hosoyama A."/>
            <person name="Tsuchikane K."/>
            <person name="Yoshida I."/>
            <person name="Ohji S."/>
            <person name="Ichikawa N."/>
            <person name="Yamazoe A."/>
            <person name="Fujita N."/>
        </authorList>
    </citation>
    <scope>NUCLEOTIDE SEQUENCE [LARGE SCALE GENOMIC DNA]</scope>
    <source>
        <strain evidence="2 3">NBRC 100605</strain>
    </source>
</reference>
<comment type="similarity">
    <text evidence="1">Belongs to the short-chain dehydrogenases/reductases (SDR) family.</text>
</comment>
<dbReference type="InterPro" id="IPR036291">
    <property type="entry name" value="NAD(P)-bd_dom_sf"/>
</dbReference>
<evidence type="ECO:0000313" key="3">
    <source>
        <dbReference type="Proteomes" id="UP000019491"/>
    </source>
</evidence>
<accession>X0PWB5</accession>